<gene>
    <name evidence="1" type="ORF">G8O30_11795</name>
</gene>
<protein>
    <recommendedName>
        <fullName evidence="3">Amidase</fullName>
    </recommendedName>
</protein>
<accession>A0A7S8HGI4</accession>
<evidence type="ECO:0000313" key="1">
    <source>
        <dbReference type="EMBL" id="QPC47586.1"/>
    </source>
</evidence>
<dbReference type="EMBL" id="CP049742">
    <property type="protein sequence ID" value="QPC47586.1"/>
    <property type="molecule type" value="Genomic_DNA"/>
</dbReference>
<name>A0A7S8HGI4_9BACI</name>
<dbReference type="RefSeq" id="WP_239672256.1">
    <property type="nucleotide sequence ID" value="NZ_CP049742.1"/>
</dbReference>
<keyword evidence="2" id="KW-1185">Reference proteome</keyword>
<evidence type="ECO:0000313" key="2">
    <source>
        <dbReference type="Proteomes" id="UP000593626"/>
    </source>
</evidence>
<dbReference type="KEGG" id="mcui:G8O30_11795"/>
<evidence type="ECO:0008006" key="3">
    <source>
        <dbReference type="Google" id="ProtNLM"/>
    </source>
</evidence>
<reference evidence="1 2" key="1">
    <citation type="submission" date="2019-07" db="EMBL/GenBank/DDBJ databases">
        <title>Genome sequence of 2 isolates from Red Sea Mangroves.</title>
        <authorList>
            <person name="Sefrji F."/>
            <person name="Michoud G."/>
            <person name="Merlino G."/>
            <person name="Daffonchio D."/>
        </authorList>
    </citation>
    <scope>NUCLEOTIDE SEQUENCE [LARGE SCALE GENOMIC DNA]</scope>
    <source>
        <strain evidence="1 2">R1DC41</strain>
    </source>
</reference>
<sequence length="298" mass="34626">MFKIIKWTLFFSIIYLLITPPLINTTFASNTRTDNTFHLHTWLWNTTLIQTEPNSVLQFLEKEKVTALYLQLNQDIPMEDYQSFVEKAQLTGISVYIADGAPSWTFRKSFVTNFFEWVKQYQESASPMQQFKGIHLDIEPYLLNGWTDNQKRIVNQFQHTILLSESYSKELGLPLNLAIPFWFDEITFKNKQGKGILSEWVIHQADEVAIMAYRNTLAGSGGILSIATSEIKYANKHNKKVIVSMETTRLPGEDFVTFYGMDKEYLNTSVQGVRKHFESYRSFHGIAVHSYASWRNMK</sequence>
<organism evidence="1 2">
    <name type="scientific">Mangrovibacillus cuniculi</name>
    <dbReference type="NCBI Taxonomy" id="2593652"/>
    <lineage>
        <taxon>Bacteria</taxon>
        <taxon>Bacillati</taxon>
        <taxon>Bacillota</taxon>
        <taxon>Bacilli</taxon>
        <taxon>Bacillales</taxon>
        <taxon>Bacillaceae</taxon>
        <taxon>Mangrovibacillus</taxon>
    </lineage>
</organism>
<dbReference type="AlphaFoldDB" id="A0A7S8HGI4"/>
<proteinExistence type="predicted"/>
<dbReference type="Proteomes" id="UP000593626">
    <property type="component" value="Chromosome"/>
</dbReference>